<dbReference type="PANTHER" id="PTHR21240:SF30">
    <property type="entry name" value="AMIDOHYDROLASE-RELATED DOMAIN-CONTAINING PROTEIN-RELATED"/>
    <property type="match status" value="1"/>
</dbReference>
<accession>V2TSI4</accession>
<evidence type="ECO:0000313" key="3">
    <source>
        <dbReference type="EMBL" id="ESK40602.1"/>
    </source>
</evidence>
<evidence type="ECO:0000259" key="2">
    <source>
        <dbReference type="Pfam" id="PF04909"/>
    </source>
</evidence>
<keyword evidence="4" id="KW-1185">Reference proteome</keyword>
<dbReference type="PANTHER" id="PTHR21240">
    <property type="entry name" value="2-AMINO-3-CARBOXYLMUCONATE-6-SEMIALDEHYDE DECARBOXYLASE"/>
    <property type="match status" value="1"/>
</dbReference>
<dbReference type="Proteomes" id="UP000023785">
    <property type="component" value="Unassembled WGS sequence"/>
</dbReference>
<dbReference type="GO" id="GO:0019748">
    <property type="term" value="P:secondary metabolic process"/>
    <property type="evidence" value="ECO:0007669"/>
    <property type="project" value="TreeGrafter"/>
</dbReference>
<protein>
    <recommendedName>
        <fullName evidence="2">Amidohydrolase-related domain-containing protein</fullName>
    </recommendedName>
</protein>
<reference evidence="3 4" key="1">
    <citation type="submission" date="2013-10" db="EMBL/GenBank/DDBJ databases">
        <title>The Genome Sequence of Acinetobacter nectaris CIP 110549.</title>
        <authorList>
            <consortium name="The Broad Institute Genomics Platform"/>
            <consortium name="The Broad Institute Genome Sequencing Center for Infectious Disease"/>
            <person name="Cerqueira G."/>
            <person name="Feldgarden M."/>
            <person name="Courvalin P."/>
            <person name="Grillot-Courvalin C."/>
            <person name="Clermont D."/>
            <person name="Rocha E."/>
            <person name="Yoon E.-J."/>
            <person name="Nemec A."/>
            <person name="Young S.K."/>
            <person name="Zeng Q."/>
            <person name="Gargeya S."/>
            <person name="Fitzgerald M."/>
            <person name="Abouelleil A."/>
            <person name="Alvarado L."/>
            <person name="Berlin A.M."/>
            <person name="Chapman S.B."/>
            <person name="Gainer-Dewar J."/>
            <person name="Goldberg J."/>
            <person name="Gnerre S."/>
            <person name="Griggs A."/>
            <person name="Gujja S."/>
            <person name="Hansen M."/>
            <person name="Howarth C."/>
            <person name="Imamovic A."/>
            <person name="Ireland A."/>
            <person name="Larimer J."/>
            <person name="McCowan C."/>
            <person name="Murphy C."/>
            <person name="Pearson M."/>
            <person name="Poon T.W."/>
            <person name="Priest M."/>
            <person name="Roberts A."/>
            <person name="Saif S."/>
            <person name="Shea T."/>
            <person name="Sykes S."/>
            <person name="Wortman J."/>
            <person name="Nusbaum C."/>
            <person name="Birren B."/>
        </authorList>
    </citation>
    <scope>NUCLEOTIDE SEQUENCE [LARGE SCALE GENOMIC DNA]</scope>
    <source>
        <strain evidence="3 4">CIP 110549</strain>
    </source>
</reference>
<evidence type="ECO:0000256" key="1">
    <source>
        <dbReference type="ARBA" id="ARBA00023239"/>
    </source>
</evidence>
<dbReference type="Gene3D" id="3.20.20.140">
    <property type="entry name" value="Metal-dependent hydrolases"/>
    <property type="match status" value="1"/>
</dbReference>
<dbReference type="PATRIC" id="fig|1392540.3.peg.1024"/>
<name>V2TSI4_9GAMM</name>
<dbReference type="InterPro" id="IPR032465">
    <property type="entry name" value="ACMSD"/>
</dbReference>
<proteinExistence type="predicted"/>
<dbReference type="EMBL" id="AYER01000003">
    <property type="protein sequence ID" value="ESK40602.1"/>
    <property type="molecule type" value="Genomic_DNA"/>
</dbReference>
<keyword evidence="1" id="KW-0456">Lyase</keyword>
<dbReference type="HOGENOM" id="CLU_039329_5_0_6"/>
<dbReference type="eggNOG" id="COG2159">
    <property type="taxonomic scope" value="Bacteria"/>
</dbReference>
<dbReference type="GO" id="GO:0016787">
    <property type="term" value="F:hydrolase activity"/>
    <property type="evidence" value="ECO:0007669"/>
    <property type="project" value="InterPro"/>
</dbReference>
<dbReference type="InterPro" id="IPR032466">
    <property type="entry name" value="Metal_Hydrolase"/>
</dbReference>
<dbReference type="STRING" id="1392540.P256_01057"/>
<dbReference type="AlphaFoldDB" id="V2TSI4"/>
<dbReference type="GO" id="GO:0005829">
    <property type="term" value="C:cytosol"/>
    <property type="evidence" value="ECO:0007669"/>
    <property type="project" value="TreeGrafter"/>
</dbReference>
<evidence type="ECO:0000313" key="4">
    <source>
        <dbReference type="Proteomes" id="UP000023785"/>
    </source>
</evidence>
<comment type="caution">
    <text evidence="3">The sequence shown here is derived from an EMBL/GenBank/DDBJ whole genome shotgun (WGS) entry which is preliminary data.</text>
</comment>
<gene>
    <name evidence="3" type="ORF">P256_01057</name>
</gene>
<dbReference type="RefSeq" id="WP_023272634.1">
    <property type="nucleotide sequence ID" value="NZ_KI530712.1"/>
</dbReference>
<organism evidence="3 4">
    <name type="scientific">Acinetobacter nectaris CIP 110549</name>
    <dbReference type="NCBI Taxonomy" id="1392540"/>
    <lineage>
        <taxon>Bacteria</taxon>
        <taxon>Pseudomonadati</taxon>
        <taxon>Pseudomonadota</taxon>
        <taxon>Gammaproteobacteria</taxon>
        <taxon>Moraxellales</taxon>
        <taxon>Moraxellaceae</taxon>
        <taxon>Acinetobacter</taxon>
    </lineage>
</organism>
<feature type="domain" description="Amidohydrolase-related" evidence="2">
    <location>
        <begin position="90"/>
        <end position="321"/>
    </location>
</feature>
<dbReference type="SUPFAM" id="SSF51556">
    <property type="entry name" value="Metallo-dependent hydrolases"/>
    <property type="match status" value="1"/>
</dbReference>
<dbReference type="Pfam" id="PF04909">
    <property type="entry name" value="Amidohydro_2"/>
    <property type="match status" value="1"/>
</dbReference>
<dbReference type="GO" id="GO:0016831">
    <property type="term" value="F:carboxy-lyase activity"/>
    <property type="evidence" value="ECO:0007669"/>
    <property type="project" value="InterPro"/>
</dbReference>
<dbReference type="InterPro" id="IPR006680">
    <property type="entry name" value="Amidohydro-rel"/>
</dbReference>
<sequence length="335" mass="38317">MVNNRSPLHLIAIEEHFITKEVQKIWNDIGLSRSDPSLIHNLGIIGERLLNLSKARISLMDDAGVDIQVLSLTTPALHDIKAEIAKDISRRCNDAVAEAIARYPNRFQGFATLPVSDPEQAALELEYCIKTLGFKGVMLSGRINNKNLDHSDFLPIFESANNLKVPIFLHPRTPPQDICKTYYSNLSPDLDTAIATYGLGWHYDTGLQFIRLLLSGIFDRFPELQMILGHWGEMILFYVERLCTMKSIAKLNKPINEYFRKNLYVTASGMFLPDYLERAAQIVGKRRILFSTDYPYQHKSKYEIQSFLNECSLSDEDLSNFTHANWIRLTECKNE</sequence>